<sequence length="546" mass="63617">MISEVNNCSEFPPLLPVCYDEMFKEQVAFFYFHLTRKDSSDVLELSKKLTDVLMLLKNQMDVHGKTDTLLLYLELFYRMLGQTRDILFGKGEQELSFMMILCFYEVFPILAIYAVHRFVQPVNGFVPFGSWRDIKYLCEYIRLHSKKRENHELIHICIRLMNSQLKRDLETWKFSVFAGSRNHISNVAKWIPREKKKFDWLFDMLVIDWMKINMPHYFKNISTSWIPAFTKSKGIYRKKIAGLNKLLDTTEIKQCSQKIDELKPSSVSCYATLKQPWLLEMDSFKKYFDLPNFSRRVGCANFYPVSIFVKRAVSLIGSAVDSYDFLLLNKQWSWFSNSISKHGFENTLPVIDVSFSIQKNDSEAFYYAIGYAILIAERSSFGKKIMAVDHNSTWINLESCSSFVHMIETIFTNLKSNSNTIMNVNDAFDTIMLSLTLTKCTKRFIDKSTLIFFSDFLQYKSKRSLSRFPNIVFWNLGKYKIGELPCGIHHKTLVYSGVGNGILKGLPDLLENSKIGGKCTMFENILTILKNSRYDILSNYLRDLQK</sequence>
<organism evidence="1">
    <name type="scientific">viral metagenome</name>
    <dbReference type="NCBI Taxonomy" id="1070528"/>
    <lineage>
        <taxon>unclassified sequences</taxon>
        <taxon>metagenomes</taxon>
        <taxon>organismal metagenomes</taxon>
    </lineage>
</organism>
<evidence type="ECO:0000313" key="1">
    <source>
        <dbReference type="EMBL" id="QHU05160.1"/>
    </source>
</evidence>
<name>A0A6C0JK76_9ZZZZ</name>
<protein>
    <submittedName>
        <fullName evidence="1">Uncharacterized protein</fullName>
    </submittedName>
</protein>
<dbReference type="AlphaFoldDB" id="A0A6C0JK76"/>
<accession>A0A6C0JK76</accession>
<proteinExistence type="predicted"/>
<dbReference type="EMBL" id="MN740408">
    <property type="protein sequence ID" value="QHU05160.1"/>
    <property type="molecule type" value="Genomic_DNA"/>
</dbReference>
<reference evidence="1" key="1">
    <citation type="journal article" date="2020" name="Nature">
        <title>Giant virus diversity and host interactions through global metagenomics.</title>
        <authorList>
            <person name="Schulz F."/>
            <person name="Roux S."/>
            <person name="Paez-Espino D."/>
            <person name="Jungbluth S."/>
            <person name="Walsh D.A."/>
            <person name="Denef V.J."/>
            <person name="McMahon K.D."/>
            <person name="Konstantinidis K.T."/>
            <person name="Eloe-Fadrosh E.A."/>
            <person name="Kyrpides N.C."/>
            <person name="Woyke T."/>
        </authorList>
    </citation>
    <scope>NUCLEOTIDE SEQUENCE</scope>
    <source>
        <strain evidence="1">GVMAG-M-3300027708-5</strain>
    </source>
</reference>